<dbReference type="CDD" id="cd00090">
    <property type="entry name" value="HTH_ARSR"/>
    <property type="match status" value="1"/>
</dbReference>
<evidence type="ECO:0000313" key="7">
    <source>
        <dbReference type="Proteomes" id="UP000271554"/>
    </source>
</evidence>
<evidence type="ECO:0000256" key="1">
    <source>
        <dbReference type="ARBA" id="ARBA00023015"/>
    </source>
</evidence>
<evidence type="ECO:0000256" key="2">
    <source>
        <dbReference type="ARBA" id="ARBA00023125"/>
    </source>
</evidence>
<dbReference type="GO" id="GO:0003677">
    <property type="term" value="F:DNA binding"/>
    <property type="evidence" value="ECO:0007669"/>
    <property type="project" value="UniProtKB-KW"/>
</dbReference>
<keyword evidence="1" id="KW-0805">Transcription regulation</keyword>
<dbReference type="InterPro" id="IPR001845">
    <property type="entry name" value="HTH_ArsR_DNA-bd_dom"/>
</dbReference>
<dbReference type="RefSeq" id="WP_120723147.1">
    <property type="nucleotide sequence ID" value="NZ_CP032698.1"/>
</dbReference>
<dbReference type="Gene3D" id="1.10.10.10">
    <property type="entry name" value="Winged helix-like DNA-binding domain superfamily/Winged helix DNA-binding domain"/>
    <property type="match status" value="1"/>
</dbReference>
<dbReference type="SUPFAM" id="SSF46785">
    <property type="entry name" value="Winged helix' DNA-binding domain"/>
    <property type="match status" value="1"/>
</dbReference>
<proteinExistence type="predicted"/>
<evidence type="ECO:0000313" key="6">
    <source>
        <dbReference type="EMBL" id="AYG82586.1"/>
    </source>
</evidence>
<accession>A0A387HFI5</accession>
<dbReference type="SMART" id="SM00418">
    <property type="entry name" value="HTH_ARSR"/>
    <property type="match status" value="1"/>
</dbReference>
<name>A0A387HFI5_9ACTN</name>
<keyword evidence="3" id="KW-0804">Transcription</keyword>
<dbReference type="Proteomes" id="UP000271554">
    <property type="component" value="Chromosome"/>
</dbReference>
<evidence type="ECO:0000256" key="3">
    <source>
        <dbReference type="ARBA" id="ARBA00023163"/>
    </source>
</evidence>
<reference evidence="6 7" key="1">
    <citation type="submission" date="2018-10" db="EMBL/GenBank/DDBJ databases">
        <title>Relationship between Morphology and Antimicrobial Activity in Streptomyces.</title>
        <authorList>
            <person name="Kang H.J."/>
            <person name="Kim S.B."/>
        </authorList>
    </citation>
    <scope>NUCLEOTIDE SEQUENCE [LARGE SCALE GENOMIC DNA]</scope>
    <source>
        <strain evidence="6 7">BH38</strain>
    </source>
</reference>
<feature type="region of interest" description="Disordered" evidence="4">
    <location>
        <begin position="1"/>
        <end position="21"/>
    </location>
</feature>
<dbReference type="KEGG" id="shun:DWB77_04767"/>
<dbReference type="AlphaFoldDB" id="A0A387HFI5"/>
<dbReference type="OrthoDB" id="7945987at2"/>
<evidence type="ECO:0000259" key="5">
    <source>
        <dbReference type="SMART" id="SM00418"/>
    </source>
</evidence>
<evidence type="ECO:0000256" key="4">
    <source>
        <dbReference type="SAM" id="MobiDB-lite"/>
    </source>
</evidence>
<gene>
    <name evidence="6" type="ORF">DWB77_04767</name>
</gene>
<feature type="domain" description="HTH arsR-type" evidence="5">
    <location>
        <begin position="24"/>
        <end position="120"/>
    </location>
</feature>
<sequence>MPENKRSAAPPPENPAGERILDARSLRGLAHPLRIRILKSLRHDGPATASQLGDRLGESSGATSYHLRQLATHGFVEDDPARGKGRERWWKAVHNGTSFADDLHTSSDPEVRGAANLFLHEIAGIHTQELSTWLATMHDWPEPWSTSGDLSDFTLNLSPAQLHELNEKLHAVVESYRTLSPGPGAPSDAEAAQVRVHLHSFPRGNPSR</sequence>
<dbReference type="InterPro" id="IPR051081">
    <property type="entry name" value="HTH_MetalResp_TranReg"/>
</dbReference>
<dbReference type="PANTHER" id="PTHR33154:SF15">
    <property type="entry name" value="REGULATORY PROTEIN ARSR"/>
    <property type="match status" value="1"/>
</dbReference>
<dbReference type="Pfam" id="PF12840">
    <property type="entry name" value="HTH_20"/>
    <property type="match status" value="1"/>
</dbReference>
<organism evidence="6 7">
    <name type="scientific">Streptomyces hundungensis</name>
    <dbReference type="NCBI Taxonomy" id="1077946"/>
    <lineage>
        <taxon>Bacteria</taxon>
        <taxon>Bacillati</taxon>
        <taxon>Actinomycetota</taxon>
        <taxon>Actinomycetes</taxon>
        <taxon>Kitasatosporales</taxon>
        <taxon>Streptomycetaceae</taxon>
        <taxon>Streptomyces</taxon>
    </lineage>
</organism>
<dbReference type="InterPro" id="IPR036388">
    <property type="entry name" value="WH-like_DNA-bd_sf"/>
</dbReference>
<keyword evidence="7" id="KW-1185">Reference proteome</keyword>
<dbReference type="EMBL" id="CP032698">
    <property type="protein sequence ID" value="AYG82586.1"/>
    <property type="molecule type" value="Genomic_DNA"/>
</dbReference>
<dbReference type="PANTHER" id="PTHR33154">
    <property type="entry name" value="TRANSCRIPTIONAL REGULATOR, ARSR FAMILY"/>
    <property type="match status" value="1"/>
</dbReference>
<protein>
    <recommendedName>
        <fullName evidence="5">HTH arsR-type domain-containing protein</fullName>
    </recommendedName>
</protein>
<dbReference type="GO" id="GO:0003700">
    <property type="term" value="F:DNA-binding transcription factor activity"/>
    <property type="evidence" value="ECO:0007669"/>
    <property type="project" value="InterPro"/>
</dbReference>
<keyword evidence="2" id="KW-0238">DNA-binding</keyword>
<dbReference type="InterPro" id="IPR036390">
    <property type="entry name" value="WH_DNA-bd_sf"/>
</dbReference>
<dbReference type="InterPro" id="IPR011991">
    <property type="entry name" value="ArsR-like_HTH"/>
</dbReference>